<proteinExistence type="predicted"/>
<evidence type="ECO:0000256" key="1">
    <source>
        <dbReference type="ARBA" id="ARBA00022553"/>
    </source>
</evidence>
<evidence type="ECO:0000256" key="2">
    <source>
        <dbReference type="ARBA" id="ARBA00023012"/>
    </source>
</evidence>
<protein>
    <recommendedName>
        <fullName evidence="4">HAMP domain-containing protein</fullName>
    </recommendedName>
</protein>
<feature type="compositionally biased region" description="Basic and acidic residues" evidence="3">
    <location>
        <begin position="113"/>
        <end position="122"/>
    </location>
</feature>
<dbReference type="PANTHER" id="PTHR45339">
    <property type="entry name" value="HYBRID SIGNAL TRANSDUCTION HISTIDINE KINASE J"/>
    <property type="match status" value="1"/>
</dbReference>
<keyword evidence="1" id="KW-0597">Phosphoprotein</keyword>
<evidence type="ECO:0000256" key="3">
    <source>
        <dbReference type="SAM" id="MobiDB-lite"/>
    </source>
</evidence>
<dbReference type="AlphaFoldDB" id="A0AAD5W281"/>
<organism evidence="5 6">
    <name type="scientific">Leucocoprinus birnbaumii</name>
    <dbReference type="NCBI Taxonomy" id="56174"/>
    <lineage>
        <taxon>Eukaryota</taxon>
        <taxon>Fungi</taxon>
        <taxon>Dikarya</taxon>
        <taxon>Basidiomycota</taxon>
        <taxon>Agaricomycotina</taxon>
        <taxon>Agaricomycetes</taxon>
        <taxon>Agaricomycetidae</taxon>
        <taxon>Agaricales</taxon>
        <taxon>Agaricineae</taxon>
        <taxon>Agaricaceae</taxon>
        <taxon>Leucocoprinus</taxon>
    </lineage>
</organism>
<keyword evidence="2" id="KW-0902">Two-component regulatory system</keyword>
<evidence type="ECO:0000313" key="5">
    <source>
        <dbReference type="EMBL" id="KAJ3571127.1"/>
    </source>
</evidence>
<evidence type="ECO:0000259" key="4">
    <source>
        <dbReference type="SMART" id="SM00304"/>
    </source>
</evidence>
<reference evidence="5" key="1">
    <citation type="submission" date="2022-07" db="EMBL/GenBank/DDBJ databases">
        <title>Genome Sequence of Leucocoprinus birnbaumii.</title>
        <authorList>
            <person name="Buettner E."/>
        </authorList>
    </citation>
    <scope>NUCLEOTIDE SEQUENCE</scope>
    <source>
        <strain evidence="5">VT141</strain>
    </source>
</reference>
<dbReference type="CDD" id="cd06225">
    <property type="entry name" value="HAMP"/>
    <property type="match status" value="1"/>
</dbReference>
<evidence type="ECO:0000313" key="6">
    <source>
        <dbReference type="Proteomes" id="UP001213000"/>
    </source>
</evidence>
<dbReference type="Gene3D" id="1.20.120.1530">
    <property type="match status" value="1"/>
</dbReference>
<dbReference type="EMBL" id="JANIEX010000201">
    <property type="protein sequence ID" value="KAJ3571127.1"/>
    <property type="molecule type" value="Genomic_DNA"/>
</dbReference>
<dbReference type="InterPro" id="IPR003660">
    <property type="entry name" value="HAMP_dom"/>
</dbReference>
<dbReference type="PANTHER" id="PTHR45339:SF1">
    <property type="entry name" value="HYBRID SIGNAL TRANSDUCTION HISTIDINE KINASE J"/>
    <property type="match status" value="1"/>
</dbReference>
<feature type="region of interest" description="Disordered" evidence="3">
    <location>
        <begin position="113"/>
        <end position="140"/>
    </location>
</feature>
<dbReference type="GO" id="GO:0004673">
    <property type="term" value="F:protein histidine kinase activity"/>
    <property type="evidence" value="ECO:0007669"/>
    <property type="project" value="TreeGrafter"/>
</dbReference>
<dbReference type="GO" id="GO:0071474">
    <property type="term" value="P:cellular hyperosmotic response"/>
    <property type="evidence" value="ECO:0007669"/>
    <property type="project" value="TreeGrafter"/>
</dbReference>
<keyword evidence="6" id="KW-1185">Reference proteome</keyword>
<dbReference type="Proteomes" id="UP001213000">
    <property type="component" value="Unassembled WGS sequence"/>
</dbReference>
<feature type="domain" description="HAMP" evidence="4">
    <location>
        <begin position="167"/>
        <end position="225"/>
    </location>
</feature>
<accession>A0AAD5W281</accession>
<dbReference type="SMART" id="SM00304">
    <property type="entry name" value="HAMP"/>
    <property type="match status" value="1"/>
</dbReference>
<gene>
    <name evidence="5" type="ORF">NP233_g3964</name>
</gene>
<dbReference type="GO" id="GO:0016020">
    <property type="term" value="C:membrane"/>
    <property type="evidence" value="ECO:0007669"/>
    <property type="project" value="InterPro"/>
</dbReference>
<dbReference type="GO" id="GO:0000160">
    <property type="term" value="P:phosphorelay signal transduction system"/>
    <property type="evidence" value="ECO:0007669"/>
    <property type="project" value="UniProtKB-KW"/>
</dbReference>
<comment type="caution">
    <text evidence="5">The sequence shown here is derived from an EMBL/GenBank/DDBJ whole genome shotgun (WGS) entry which is preliminary data.</text>
</comment>
<name>A0AAD5W281_9AGAR</name>
<sequence>MVKVTIMETQLLPSENGDAFLDYIASLVSTFQTGNKSALPVWSGPRTAQTDAVIRAVDGLGRKLWNTEEALVRSSAGNTTLALSGVGGFSESHTGLGGSGEDQALDEKDISVKEQEREREGELGESVGQAPPASGDINPTREVLADSSNAALDTSSASEMSASTKLKQLEVEIQDITRICTAISRGDLSQRIIISNDSEPGQNTAMNELKDVVNTMIGKLDNFAREVIRVSREVGKGGILGTQVDFYPDTEGSWRDLVAGFNGLAGALTDQTRCVSAVAKAVDLGDFSELFDLDVQGEFLDMNPAIIISAATLENRLSSIAYEVNKFALSATNQGKQTESFVNVPDARGMWDVMTRNVNRMYSAGNNRPVENGFHK</sequence>